<dbReference type="SUPFAM" id="SSF51215">
    <property type="entry name" value="Regulatory protein AraC"/>
    <property type="match status" value="1"/>
</dbReference>
<dbReference type="SUPFAM" id="SSF46689">
    <property type="entry name" value="Homeodomain-like"/>
    <property type="match status" value="2"/>
</dbReference>
<dbReference type="PANTHER" id="PTHR43280:SF2">
    <property type="entry name" value="HTH-TYPE TRANSCRIPTIONAL REGULATOR EXSA"/>
    <property type="match status" value="1"/>
</dbReference>
<dbReference type="PROSITE" id="PS01124">
    <property type="entry name" value="HTH_ARAC_FAMILY_2"/>
    <property type="match status" value="1"/>
</dbReference>
<dbReference type="Gene3D" id="2.60.120.10">
    <property type="entry name" value="Jelly Rolls"/>
    <property type="match status" value="1"/>
</dbReference>
<dbReference type="EMBL" id="CP036528">
    <property type="protein sequence ID" value="QBK26345.1"/>
    <property type="molecule type" value="Genomic_DNA"/>
</dbReference>
<name>A0A4P6UUZ6_9BACL</name>
<dbReference type="Gene3D" id="1.10.10.60">
    <property type="entry name" value="Homeodomain-like"/>
    <property type="match status" value="2"/>
</dbReference>
<dbReference type="Pfam" id="PF02311">
    <property type="entry name" value="AraC_binding"/>
    <property type="match status" value="1"/>
</dbReference>
<dbReference type="InterPro" id="IPR009057">
    <property type="entry name" value="Homeodomain-like_sf"/>
</dbReference>
<keyword evidence="6" id="KW-1185">Reference proteome</keyword>
<keyword evidence="2" id="KW-0238">DNA-binding</keyword>
<dbReference type="InterPro" id="IPR014710">
    <property type="entry name" value="RmlC-like_jellyroll"/>
</dbReference>
<dbReference type="InterPro" id="IPR018060">
    <property type="entry name" value="HTH_AraC"/>
</dbReference>
<proteinExistence type="predicted"/>
<dbReference type="GO" id="GO:0043565">
    <property type="term" value="F:sequence-specific DNA binding"/>
    <property type="evidence" value="ECO:0007669"/>
    <property type="project" value="InterPro"/>
</dbReference>
<dbReference type="PRINTS" id="PR00032">
    <property type="entry name" value="HTHARAC"/>
</dbReference>
<reference evidence="5 6" key="1">
    <citation type="submission" date="2019-02" db="EMBL/GenBank/DDBJ databases">
        <title>Ureibacillus thermophilus.</title>
        <authorList>
            <person name="Sunny J.S."/>
            <person name="Natarajan A."/>
            <person name="Saleena L.M."/>
        </authorList>
    </citation>
    <scope>NUCLEOTIDE SEQUENCE [LARGE SCALE GENOMIC DNA]</scope>
    <source>
        <strain evidence="5 6">LM102</strain>
    </source>
</reference>
<dbReference type="GO" id="GO:0003700">
    <property type="term" value="F:DNA-binding transcription factor activity"/>
    <property type="evidence" value="ECO:0007669"/>
    <property type="project" value="InterPro"/>
</dbReference>
<dbReference type="PROSITE" id="PS00041">
    <property type="entry name" value="HTH_ARAC_FAMILY_1"/>
    <property type="match status" value="1"/>
</dbReference>
<keyword evidence="1" id="KW-0805">Transcription regulation</keyword>
<evidence type="ECO:0000313" key="6">
    <source>
        <dbReference type="Proteomes" id="UP000291151"/>
    </source>
</evidence>
<dbReference type="KEGG" id="uth:DKZ56_10985"/>
<evidence type="ECO:0000256" key="1">
    <source>
        <dbReference type="ARBA" id="ARBA00023015"/>
    </source>
</evidence>
<dbReference type="AlphaFoldDB" id="A0A4P6UUZ6"/>
<accession>A0A4P6UUZ6</accession>
<organism evidence="5 6">
    <name type="scientific">Ureibacillus thermophilus</name>
    <dbReference type="NCBI Taxonomy" id="367743"/>
    <lineage>
        <taxon>Bacteria</taxon>
        <taxon>Bacillati</taxon>
        <taxon>Bacillota</taxon>
        <taxon>Bacilli</taxon>
        <taxon>Bacillales</taxon>
        <taxon>Caryophanaceae</taxon>
        <taxon>Ureibacillus</taxon>
    </lineage>
</organism>
<dbReference type="SMART" id="SM00342">
    <property type="entry name" value="HTH_ARAC"/>
    <property type="match status" value="1"/>
</dbReference>
<protein>
    <submittedName>
        <fullName evidence="5">AraC family transcriptional regulator</fullName>
    </submittedName>
</protein>
<dbReference type="PANTHER" id="PTHR43280">
    <property type="entry name" value="ARAC-FAMILY TRANSCRIPTIONAL REGULATOR"/>
    <property type="match status" value="1"/>
</dbReference>
<dbReference type="InterPro" id="IPR018062">
    <property type="entry name" value="HTH_AraC-typ_CS"/>
</dbReference>
<keyword evidence="3" id="KW-0804">Transcription</keyword>
<sequence length="287" mass="33224">MLNLNPEQFIIKPALATINCEPNWQWKRKAPIPNYDLIYIWSGKGNLRLNGKDYPLERGTCFLFRPGDWTTATHDPSNPLVITYIHFDVDGEPEIIPNHYRVLEDRIHFESLLSQYVRLFLIDTFGAEMEGKLILKQLMIHLIRNDQQTKIELQKDEDKGLQSQILYTIREVANFVQQHPGDNHTVESLAARANFSPRYFSKKFKEITGQTIQSYIVETRIKRAEHLLHYTGMSVTEVADALGYNNIHFFSRQFKAYTGKSPSEIRMITGIQKPGLAKITSSRRKNA</sequence>
<dbReference type="RefSeq" id="WP_208650036.1">
    <property type="nucleotide sequence ID" value="NZ_CP036528.1"/>
</dbReference>
<evidence type="ECO:0000256" key="2">
    <source>
        <dbReference type="ARBA" id="ARBA00023125"/>
    </source>
</evidence>
<dbReference type="InterPro" id="IPR037923">
    <property type="entry name" value="HTH-like"/>
</dbReference>
<gene>
    <name evidence="5" type="ORF">DKZ56_10985</name>
</gene>
<dbReference type="Proteomes" id="UP000291151">
    <property type="component" value="Chromosome"/>
</dbReference>
<evidence type="ECO:0000259" key="4">
    <source>
        <dbReference type="PROSITE" id="PS01124"/>
    </source>
</evidence>
<evidence type="ECO:0000313" key="5">
    <source>
        <dbReference type="EMBL" id="QBK26345.1"/>
    </source>
</evidence>
<dbReference type="Pfam" id="PF12833">
    <property type="entry name" value="HTH_18"/>
    <property type="match status" value="1"/>
</dbReference>
<dbReference type="InterPro" id="IPR003313">
    <property type="entry name" value="AraC-bd"/>
</dbReference>
<feature type="domain" description="HTH araC/xylS-type" evidence="4">
    <location>
        <begin position="170"/>
        <end position="268"/>
    </location>
</feature>
<evidence type="ECO:0000256" key="3">
    <source>
        <dbReference type="ARBA" id="ARBA00023163"/>
    </source>
</evidence>
<dbReference type="InterPro" id="IPR020449">
    <property type="entry name" value="Tscrpt_reg_AraC-type_HTH"/>
</dbReference>